<proteinExistence type="inferred from homology"/>
<dbReference type="SMART" id="SM00798">
    <property type="entry name" value="AICARFT_IMPCHas"/>
    <property type="match status" value="1"/>
</dbReference>
<dbReference type="FunFam" id="3.40.140.20:FF:000001">
    <property type="entry name" value="Bifunctional purine biosynthesis protein PurH"/>
    <property type="match status" value="1"/>
</dbReference>
<evidence type="ECO:0000256" key="7">
    <source>
        <dbReference type="ARBA" id="ARBA00023268"/>
    </source>
</evidence>
<dbReference type="AlphaFoldDB" id="A0A7C3EHQ9"/>
<comment type="domain">
    <text evidence="10">The IMP cyclohydrolase activity resides in the N-terminal region.</text>
</comment>
<keyword evidence="6 10" id="KW-0378">Hydrolase</keyword>
<dbReference type="FunFam" id="3.40.50.1380:FF:000001">
    <property type="entry name" value="Bifunctional purine biosynthesis protein PurH"/>
    <property type="match status" value="1"/>
</dbReference>
<evidence type="ECO:0000256" key="8">
    <source>
        <dbReference type="ARBA" id="ARBA00050488"/>
    </source>
</evidence>
<dbReference type="HAMAP" id="MF_00139">
    <property type="entry name" value="PurH"/>
    <property type="match status" value="1"/>
</dbReference>
<comment type="caution">
    <text evidence="12">The sequence shown here is derived from an EMBL/GenBank/DDBJ whole genome shotgun (WGS) entry which is preliminary data.</text>
</comment>
<dbReference type="PIRSF" id="PIRSF000414">
    <property type="entry name" value="AICARFT_IMPCHas"/>
    <property type="match status" value="1"/>
</dbReference>
<evidence type="ECO:0000256" key="10">
    <source>
        <dbReference type="HAMAP-Rule" id="MF_00139"/>
    </source>
</evidence>
<dbReference type="InterPro" id="IPR016193">
    <property type="entry name" value="Cytidine_deaminase-like"/>
</dbReference>
<evidence type="ECO:0000256" key="5">
    <source>
        <dbReference type="ARBA" id="ARBA00022755"/>
    </source>
</evidence>
<dbReference type="CDD" id="cd01421">
    <property type="entry name" value="IMPCH"/>
    <property type="match status" value="1"/>
</dbReference>
<dbReference type="Pfam" id="PF02142">
    <property type="entry name" value="MGS"/>
    <property type="match status" value="1"/>
</dbReference>
<feature type="domain" description="MGS-like" evidence="11">
    <location>
        <begin position="1"/>
        <end position="144"/>
    </location>
</feature>
<dbReference type="EMBL" id="DSVL01000400">
    <property type="protein sequence ID" value="HFH30395.1"/>
    <property type="molecule type" value="Genomic_DNA"/>
</dbReference>
<dbReference type="InterPro" id="IPR036914">
    <property type="entry name" value="MGS-like_dom_sf"/>
</dbReference>
<evidence type="ECO:0000256" key="9">
    <source>
        <dbReference type="ARBA" id="ARBA00050687"/>
    </source>
</evidence>
<organism evidence="12">
    <name type="scientific">Gracilinema caldarium</name>
    <dbReference type="NCBI Taxonomy" id="215591"/>
    <lineage>
        <taxon>Bacteria</taxon>
        <taxon>Pseudomonadati</taxon>
        <taxon>Spirochaetota</taxon>
        <taxon>Spirochaetia</taxon>
        <taxon>Spirochaetales</taxon>
        <taxon>Breznakiellaceae</taxon>
        <taxon>Gracilinema</taxon>
    </lineage>
</organism>
<dbReference type="SUPFAM" id="SSF53927">
    <property type="entry name" value="Cytidine deaminase-like"/>
    <property type="match status" value="2"/>
</dbReference>
<protein>
    <recommendedName>
        <fullName evidence="10">Bifunctional purine biosynthesis protein PurH</fullName>
    </recommendedName>
    <domain>
        <recommendedName>
            <fullName evidence="10">Phosphoribosylaminoimidazolecarboxamide formyltransferase</fullName>
            <ecNumber evidence="10">2.1.2.3</ecNumber>
        </recommendedName>
        <alternativeName>
            <fullName evidence="10">AICAR transformylase</fullName>
        </alternativeName>
    </domain>
    <domain>
        <recommendedName>
            <fullName evidence="10">IMP cyclohydrolase</fullName>
            <ecNumber evidence="10">3.5.4.10</ecNumber>
        </recommendedName>
        <alternativeName>
            <fullName evidence="10">ATIC</fullName>
        </alternativeName>
        <alternativeName>
            <fullName evidence="10">IMP synthase</fullName>
        </alternativeName>
        <alternativeName>
            <fullName evidence="10">Inosinicase</fullName>
        </alternativeName>
    </domain>
</protein>
<keyword evidence="4 10" id="KW-0808">Transferase</keyword>
<name>A0A7C3EHQ9_9SPIR</name>
<accession>A0A7C3EHQ9</accession>
<evidence type="ECO:0000256" key="2">
    <source>
        <dbReference type="ARBA" id="ARBA00004954"/>
    </source>
</evidence>
<reference evidence="12" key="1">
    <citation type="journal article" date="2020" name="mSystems">
        <title>Genome- and Community-Level Interaction Insights into Carbon Utilization and Element Cycling Functions of Hydrothermarchaeota in Hydrothermal Sediment.</title>
        <authorList>
            <person name="Zhou Z."/>
            <person name="Liu Y."/>
            <person name="Xu W."/>
            <person name="Pan J."/>
            <person name="Luo Z.H."/>
            <person name="Li M."/>
        </authorList>
    </citation>
    <scope>NUCLEOTIDE SEQUENCE [LARGE SCALE GENOMIC DNA]</scope>
    <source>
        <strain evidence="12">SpSt-503</strain>
    </source>
</reference>
<dbReference type="Pfam" id="PF01808">
    <property type="entry name" value="AICARFT_IMPCHas"/>
    <property type="match status" value="2"/>
</dbReference>
<dbReference type="PANTHER" id="PTHR11692:SF0">
    <property type="entry name" value="BIFUNCTIONAL PURINE BIOSYNTHESIS PROTEIN ATIC"/>
    <property type="match status" value="1"/>
</dbReference>
<evidence type="ECO:0000256" key="1">
    <source>
        <dbReference type="ARBA" id="ARBA00004844"/>
    </source>
</evidence>
<evidence type="ECO:0000256" key="6">
    <source>
        <dbReference type="ARBA" id="ARBA00022801"/>
    </source>
</evidence>
<dbReference type="SMART" id="SM00851">
    <property type="entry name" value="MGS"/>
    <property type="match status" value="1"/>
</dbReference>
<comment type="catalytic activity">
    <reaction evidence="9 10">
        <text>IMP + H2O = 5-formamido-1-(5-phospho-D-ribosyl)imidazole-4-carboxamide</text>
        <dbReference type="Rhea" id="RHEA:18445"/>
        <dbReference type="ChEBI" id="CHEBI:15377"/>
        <dbReference type="ChEBI" id="CHEBI:58053"/>
        <dbReference type="ChEBI" id="CHEBI:58467"/>
        <dbReference type="EC" id="3.5.4.10"/>
    </reaction>
</comment>
<dbReference type="PROSITE" id="PS51855">
    <property type="entry name" value="MGS"/>
    <property type="match status" value="1"/>
</dbReference>
<evidence type="ECO:0000259" key="11">
    <source>
        <dbReference type="PROSITE" id="PS51855"/>
    </source>
</evidence>
<dbReference type="GO" id="GO:0004643">
    <property type="term" value="F:phosphoribosylaminoimidazolecarboxamide formyltransferase activity"/>
    <property type="evidence" value="ECO:0007669"/>
    <property type="project" value="UniProtKB-UniRule"/>
</dbReference>
<dbReference type="Gene3D" id="3.40.140.20">
    <property type="match status" value="2"/>
</dbReference>
<dbReference type="InterPro" id="IPR011607">
    <property type="entry name" value="MGS-like_dom"/>
</dbReference>
<dbReference type="GO" id="GO:0005829">
    <property type="term" value="C:cytosol"/>
    <property type="evidence" value="ECO:0007669"/>
    <property type="project" value="TreeGrafter"/>
</dbReference>
<dbReference type="InterPro" id="IPR002695">
    <property type="entry name" value="PurH-like"/>
</dbReference>
<keyword evidence="5 10" id="KW-0658">Purine biosynthesis</keyword>
<dbReference type="EC" id="2.1.2.3" evidence="10"/>
<dbReference type="SUPFAM" id="SSF52335">
    <property type="entry name" value="Methylglyoxal synthase-like"/>
    <property type="match status" value="1"/>
</dbReference>
<comment type="catalytic activity">
    <reaction evidence="8 10">
        <text>(6R)-10-formyltetrahydrofolate + 5-amino-1-(5-phospho-beta-D-ribosyl)imidazole-4-carboxamide = 5-formamido-1-(5-phospho-D-ribosyl)imidazole-4-carboxamide + (6S)-5,6,7,8-tetrahydrofolate</text>
        <dbReference type="Rhea" id="RHEA:22192"/>
        <dbReference type="ChEBI" id="CHEBI:57453"/>
        <dbReference type="ChEBI" id="CHEBI:58467"/>
        <dbReference type="ChEBI" id="CHEBI:58475"/>
        <dbReference type="ChEBI" id="CHEBI:195366"/>
        <dbReference type="EC" id="2.1.2.3"/>
    </reaction>
</comment>
<dbReference type="PANTHER" id="PTHR11692">
    <property type="entry name" value="BIFUNCTIONAL PURINE BIOSYNTHESIS PROTEIN PURH"/>
    <property type="match status" value="1"/>
</dbReference>
<dbReference type="Gene3D" id="3.40.50.1380">
    <property type="entry name" value="Methylglyoxal synthase-like domain"/>
    <property type="match status" value="1"/>
</dbReference>
<dbReference type="EC" id="3.5.4.10" evidence="10"/>
<dbReference type="GO" id="GO:0006189">
    <property type="term" value="P:'de novo' IMP biosynthetic process"/>
    <property type="evidence" value="ECO:0007669"/>
    <property type="project" value="UniProtKB-UniRule"/>
</dbReference>
<comment type="pathway">
    <text evidence="2 10">Purine metabolism; IMP biosynthesis via de novo pathway; 5-formamido-1-(5-phospho-D-ribosyl)imidazole-4-carboxamide from 5-amino-1-(5-phospho-D-ribosyl)imidazole-4-carboxamide (10-formyl THF route): step 1/1.</text>
</comment>
<gene>
    <name evidence="10" type="primary">purH</name>
    <name evidence="12" type="ORF">ENS59_12955</name>
</gene>
<evidence type="ECO:0000256" key="3">
    <source>
        <dbReference type="ARBA" id="ARBA00007667"/>
    </source>
</evidence>
<dbReference type="UniPathway" id="UPA00074">
    <property type="reaction ID" value="UER00133"/>
</dbReference>
<evidence type="ECO:0000256" key="4">
    <source>
        <dbReference type="ARBA" id="ARBA00022679"/>
    </source>
</evidence>
<sequence>MKKRALLSVFDKTGIAELAQFLVQQGWELLSTGGTAKYLKEQGLPVTDVSAVTGFPECLDGRVKTLHPAIHAGLLARRDIPEHMETLKTLGLGTIDLVCVNLYPFFEKVQAGLSLEDTVEFIDIGGPTMLRSAAKNFAHVLVLTDPADYGEVQTYLSQGDVPLTFRKRLAGKVFNLTSAYDGAISRYLLEEAYPEYWPMSLVKKQSLRYGENAHQTAALYVSADHKGALGAMEQLQGKELSYNNIRDLDLAWKAACALGVRFPNGTVVPPLGQIDEQLIRRGATPGSAGSLAPASASTSAGASFPAACVAVKHNTPCGVALGATLLEAYEKAYACDPVSIFGGIVACTTTVDAATAQRLAELFLEIVVAPDFSPEALEIFKAKKNLRVMKAALAPQDTVECISVDGGLLVQSRDNQLIEKWEVVTQKAPDSADIDDMLFGMRVVTFVKSNAIVVVKDGSALGIGGGQTNRIWAASQALERAAAVTGTADRARVLASDAFFPFADVVEAAAAAGITTIIQPGGSIRDKESIEAANRLGIAMVFTGSRHFKH</sequence>
<dbReference type="GO" id="GO:0003937">
    <property type="term" value="F:IMP cyclohydrolase activity"/>
    <property type="evidence" value="ECO:0007669"/>
    <property type="project" value="UniProtKB-UniRule"/>
</dbReference>
<dbReference type="InterPro" id="IPR024051">
    <property type="entry name" value="AICAR_Tfase_dup_dom_sf"/>
</dbReference>
<evidence type="ECO:0000313" key="12">
    <source>
        <dbReference type="EMBL" id="HFH30395.1"/>
    </source>
</evidence>
<keyword evidence="7 10" id="KW-0511">Multifunctional enzyme</keyword>
<comment type="similarity">
    <text evidence="3 10">Belongs to the PurH family.</text>
</comment>
<comment type="pathway">
    <text evidence="1 10">Purine metabolism; IMP biosynthesis via de novo pathway; IMP from 5-formamido-1-(5-phospho-D-ribosyl)imidazole-4-carboxamide: step 1/1.</text>
</comment>